<accession>A0A261ET68</accession>
<dbReference type="AlphaFoldDB" id="A0A261ET68"/>
<comment type="caution">
    <text evidence="1">The sequence shown here is derived from an EMBL/GenBank/DDBJ whole genome shotgun (WGS) entry which is preliminary data.</text>
</comment>
<evidence type="ECO:0000313" key="1">
    <source>
        <dbReference type="EMBL" id="OZG49856.1"/>
    </source>
</evidence>
<keyword evidence="2" id="KW-1185">Reference proteome</keyword>
<sequence length="290" mass="33514">MKTLSFEDRNKLDKKVSSLSWTQEALAFGSDQRRLVASWVVDTDLVDSIIRDLFPQPNQCEQMIEFTKPRIIEKIIGVELISKSDMWNWNNLWDPTRTTSFCAWVRRTSRVIALRNARRELHKRTIDDTTFENEEGYNRVWDDAKSTNIFESHVESIFDTVPSLKVPRPVGEQRKQLLSLLSQTSAYHTVRYAQRLGWWDCSLDEVDDEVSAALLLTPINYKQMEILPKMLPSHWQSLGHLYAPTQAKGRVSVDEAGLRRMVSEIAQQDHLLEWNVWLRLGTAAAQLAVG</sequence>
<dbReference type="EMBL" id="MWWS01000004">
    <property type="protein sequence ID" value="OZG49856.1"/>
    <property type="molecule type" value="Genomic_DNA"/>
</dbReference>
<proteinExistence type="predicted"/>
<protein>
    <submittedName>
        <fullName evidence="1">Uncharacterized protein</fullName>
    </submittedName>
</protein>
<dbReference type="OrthoDB" id="3242769at2"/>
<name>A0A261ET68_9BIFI</name>
<reference evidence="1 2" key="1">
    <citation type="journal article" date="2017" name="BMC Genomics">
        <title>Comparative genomic and phylogenomic analyses of the Bifidobacteriaceae family.</title>
        <authorList>
            <person name="Lugli G.A."/>
            <person name="Milani C."/>
            <person name="Turroni F."/>
            <person name="Duranti S."/>
            <person name="Mancabelli L."/>
            <person name="Mangifesta M."/>
            <person name="Ferrario C."/>
            <person name="Modesto M."/>
            <person name="Mattarelli P."/>
            <person name="Jiri K."/>
            <person name="van Sinderen D."/>
            <person name="Ventura M."/>
        </authorList>
    </citation>
    <scope>NUCLEOTIDE SEQUENCE [LARGE SCALE GENOMIC DNA]</scope>
    <source>
        <strain evidence="1 2">DSM 22924</strain>
    </source>
</reference>
<dbReference type="Proteomes" id="UP000216004">
    <property type="component" value="Unassembled WGS sequence"/>
</dbReference>
<organism evidence="1 2">
    <name type="scientific">Bombiscardovia coagulans</name>
    <dbReference type="NCBI Taxonomy" id="686666"/>
    <lineage>
        <taxon>Bacteria</taxon>
        <taxon>Bacillati</taxon>
        <taxon>Actinomycetota</taxon>
        <taxon>Actinomycetes</taxon>
        <taxon>Bifidobacteriales</taxon>
        <taxon>Bifidobacteriaceae</taxon>
        <taxon>Bombiscardovia</taxon>
    </lineage>
</organism>
<dbReference type="RefSeq" id="WP_094722421.1">
    <property type="nucleotide sequence ID" value="NZ_MWWS01000004.1"/>
</dbReference>
<gene>
    <name evidence="1" type="ORF">BOCO_0373</name>
</gene>
<evidence type="ECO:0000313" key="2">
    <source>
        <dbReference type="Proteomes" id="UP000216004"/>
    </source>
</evidence>